<dbReference type="RefSeq" id="WP_281930731.1">
    <property type="nucleotide sequence ID" value="NZ_AP027142.1"/>
</dbReference>
<evidence type="ECO:0000256" key="4">
    <source>
        <dbReference type="ARBA" id="ARBA00022807"/>
    </source>
</evidence>
<evidence type="ECO:0000256" key="3">
    <source>
        <dbReference type="ARBA" id="ARBA00022801"/>
    </source>
</evidence>
<dbReference type="EMBL" id="AP027142">
    <property type="protein sequence ID" value="BDV33341.1"/>
    <property type="molecule type" value="Genomic_DNA"/>
</dbReference>
<dbReference type="NCBIfam" id="TIGR02219">
    <property type="entry name" value="phage_NlpC_fam"/>
    <property type="match status" value="1"/>
</dbReference>
<proteinExistence type="inferred from homology"/>
<keyword evidence="3" id="KW-0378">Hydrolase</keyword>
<comment type="similarity">
    <text evidence="1">Belongs to the peptidase C40 family.</text>
</comment>
<keyword evidence="2" id="KW-0645">Protease</keyword>
<evidence type="ECO:0000259" key="5">
    <source>
        <dbReference type="PROSITE" id="PS51935"/>
    </source>
</evidence>
<sequence length="145" mass="15801">MNRQRSMIIAAARRWIGTPYRYQASLIHVGCDCLGLVRGVWREVVGDEPEAAPPYTPDWAESLGGETLLDAAHRHFSAVPVRDLRPGDVLAFRFRDHLPAKHLGVATSATHMVHAHSGACVTEVAIGAHWGKRIAGAFAFPGVED</sequence>
<name>A0ABM8E5U5_9HYPH</name>
<feature type="domain" description="NlpC/P60" evidence="5">
    <location>
        <begin position="2"/>
        <end position="141"/>
    </location>
</feature>
<evidence type="ECO:0000313" key="6">
    <source>
        <dbReference type="EMBL" id="BDV33341.1"/>
    </source>
</evidence>
<reference evidence="6 7" key="1">
    <citation type="journal article" date="2023" name="Int. J. Syst. Evol. Microbiol.">
        <title>Methylocystis iwaonis sp. nov., a type II methane-oxidizing bacterium from surface soil of a rice paddy field in Japan, and emended description of the genus Methylocystis (ex Whittenbury et al. 1970) Bowman et al. 1993.</title>
        <authorList>
            <person name="Kaise H."/>
            <person name="Sawadogo J.B."/>
            <person name="Alam M.S."/>
            <person name="Ueno C."/>
            <person name="Dianou D."/>
            <person name="Shinjo R."/>
            <person name="Asakawa S."/>
        </authorList>
    </citation>
    <scope>NUCLEOTIDE SEQUENCE [LARGE SCALE GENOMIC DNA]</scope>
    <source>
        <strain evidence="6 7">SS37A-Re</strain>
    </source>
</reference>
<dbReference type="PROSITE" id="PS51935">
    <property type="entry name" value="NLPC_P60"/>
    <property type="match status" value="1"/>
</dbReference>
<dbReference type="SUPFAM" id="SSF54001">
    <property type="entry name" value="Cysteine proteinases"/>
    <property type="match status" value="1"/>
</dbReference>
<dbReference type="InterPro" id="IPR000064">
    <property type="entry name" value="NLP_P60_dom"/>
</dbReference>
<keyword evidence="7" id="KW-1185">Reference proteome</keyword>
<dbReference type="Gene3D" id="3.90.1720.10">
    <property type="entry name" value="endopeptidase domain like (from Nostoc punctiforme)"/>
    <property type="match status" value="1"/>
</dbReference>
<dbReference type="InterPro" id="IPR038765">
    <property type="entry name" value="Papain-like_cys_pep_sf"/>
</dbReference>
<organism evidence="6 7">
    <name type="scientific">Methylocystis iwaonis</name>
    <dbReference type="NCBI Taxonomy" id="2885079"/>
    <lineage>
        <taxon>Bacteria</taxon>
        <taxon>Pseudomonadati</taxon>
        <taxon>Pseudomonadota</taxon>
        <taxon>Alphaproteobacteria</taxon>
        <taxon>Hyphomicrobiales</taxon>
        <taxon>Methylocystaceae</taxon>
        <taxon>Methylocystis</taxon>
    </lineage>
</organism>
<evidence type="ECO:0000256" key="1">
    <source>
        <dbReference type="ARBA" id="ARBA00007074"/>
    </source>
</evidence>
<dbReference type="Pfam" id="PF00877">
    <property type="entry name" value="NLPC_P60"/>
    <property type="match status" value="1"/>
</dbReference>
<dbReference type="InterPro" id="IPR011929">
    <property type="entry name" value="Phage_pept_NlpC/P60"/>
</dbReference>
<accession>A0ABM8E5U5</accession>
<dbReference type="Proteomes" id="UP001317629">
    <property type="component" value="Chromosome"/>
</dbReference>
<protein>
    <submittedName>
        <fullName evidence="6">Peptidase</fullName>
    </submittedName>
</protein>
<gene>
    <name evidence="6" type="ORF">SS37A_08700</name>
</gene>
<evidence type="ECO:0000313" key="7">
    <source>
        <dbReference type="Proteomes" id="UP001317629"/>
    </source>
</evidence>
<keyword evidence="4" id="KW-0788">Thiol protease</keyword>
<evidence type="ECO:0000256" key="2">
    <source>
        <dbReference type="ARBA" id="ARBA00022670"/>
    </source>
</evidence>